<evidence type="ECO:0000313" key="9">
    <source>
        <dbReference type="Proteomes" id="UP000272015"/>
    </source>
</evidence>
<dbReference type="GO" id="GO:0005886">
    <property type="term" value="C:plasma membrane"/>
    <property type="evidence" value="ECO:0007669"/>
    <property type="project" value="UniProtKB-SubCell"/>
</dbReference>
<protein>
    <submittedName>
        <fullName evidence="8">Pilus assembly protein TadB</fullName>
    </submittedName>
</protein>
<keyword evidence="4 6" id="KW-1133">Transmembrane helix</keyword>
<proteinExistence type="predicted"/>
<feature type="domain" description="Type II secretion system protein GspF" evidence="7">
    <location>
        <begin position="110"/>
        <end position="236"/>
    </location>
</feature>
<evidence type="ECO:0000259" key="7">
    <source>
        <dbReference type="Pfam" id="PF00482"/>
    </source>
</evidence>
<reference evidence="8 9" key="1">
    <citation type="submission" date="2018-09" db="EMBL/GenBank/DDBJ databases">
        <title>Novel species of Cryobacterium.</title>
        <authorList>
            <person name="Liu Q."/>
            <person name="Xin Y.-H."/>
        </authorList>
    </citation>
    <scope>NUCLEOTIDE SEQUENCE [LARGE SCALE GENOMIC DNA]</scope>
    <source>
        <strain evidence="8 9">Hh39</strain>
    </source>
</reference>
<evidence type="ECO:0000256" key="3">
    <source>
        <dbReference type="ARBA" id="ARBA00022692"/>
    </source>
</evidence>
<evidence type="ECO:0000313" key="8">
    <source>
        <dbReference type="EMBL" id="RJT84745.1"/>
    </source>
</evidence>
<dbReference type="Pfam" id="PF00482">
    <property type="entry name" value="T2SSF"/>
    <property type="match status" value="1"/>
</dbReference>
<feature type="transmembrane region" description="Helical" evidence="6">
    <location>
        <begin position="56"/>
        <end position="81"/>
    </location>
</feature>
<keyword evidence="5 6" id="KW-0472">Membrane</keyword>
<evidence type="ECO:0000256" key="1">
    <source>
        <dbReference type="ARBA" id="ARBA00004651"/>
    </source>
</evidence>
<dbReference type="InterPro" id="IPR018076">
    <property type="entry name" value="T2SS_GspF_dom"/>
</dbReference>
<evidence type="ECO:0000256" key="4">
    <source>
        <dbReference type="ARBA" id="ARBA00022989"/>
    </source>
</evidence>
<keyword evidence="9" id="KW-1185">Reference proteome</keyword>
<accession>A0A3A5M7N9</accession>
<dbReference type="PANTHER" id="PTHR35007">
    <property type="entry name" value="INTEGRAL MEMBRANE PROTEIN-RELATED"/>
    <property type="match status" value="1"/>
</dbReference>
<feature type="transmembrane region" description="Helical" evidence="6">
    <location>
        <begin position="224"/>
        <end position="243"/>
    </location>
</feature>
<dbReference type="OrthoDB" id="5243396at2"/>
<dbReference type="PANTHER" id="PTHR35007:SF3">
    <property type="entry name" value="POSSIBLE CONSERVED ALANINE RICH MEMBRANE PROTEIN"/>
    <property type="match status" value="1"/>
</dbReference>
<organism evidence="8 9">
    <name type="scientific">Cryobacterium melibiosiphilum</name>
    <dbReference type="NCBI Taxonomy" id="995039"/>
    <lineage>
        <taxon>Bacteria</taxon>
        <taxon>Bacillati</taxon>
        <taxon>Actinomycetota</taxon>
        <taxon>Actinomycetes</taxon>
        <taxon>Micrococcales</taxon>
        <taxon>Microbacteriaceae</taxon>
        <taxon>Cryobacterium</taxon>
    </lineage>
</organism>
<dbReference type="RefSeq" id="WP_119976739.1">
    <property type="nucleotide sequence ID" value="NZ_JBHSQA010000002.1"/>
</dbReference>
<evidence type="ECO:0000256" key="6">
    <source>
        <dbReference type="SAM" id="Phobius"/>
    </source>
</evidence>
<comment type="caution">
    <text evidence="8">The sequence shown here is derived from an EMBL/GenBank/DDBJ whole genome shotgun (WGS) entry which is preliminary data.</text>
</comment>
<dbReference type="AlphaFoldDB" id="A0A3A5M7N9"/>
<comment type="subcellular location">
    <subcellularLocation>
        <location evidence="1">Cell membrane</location>
        <topology evidence="1">Multi-pass membrane protein</topology>
    </subcellularLocation>
</comment>
<dbReference type="EMBL" id="QZVS01000097">
    <property type="protein sequence ID" value="RJT84745.1"/>
    <property type="molecule type" value="Genomic_DNA"/>
</dbReference>
<gene>
    <name evidence="8" type="ORF">D6T64_21615</name>
</gene>
<keyword evidence="2" id="KW-1003">Cell membrane</keyword>
<sequence>MSATLLAVCTIAALLGLLVVVLGFLPQERARGERMPSVVLLRLVAYRSQFSRERQLLALAGLVVGILVWVITGWFVMLIAVPVAAIGVPLLLGTGNENDTIARLEALETWTRSLSGLIVAGAGLEQAVTASLSSTPSAIKPQVAMLTARINARWATAAALQGFADDLKDPTADLVVAHLLLADKQRGPGLVNALDDLAQIVFEEVRVRREIETDRAKPRTSVRIITLVTLALLLLIPFMGEFMAPYRSFLGQVALAVWLTLYVVLLIWLKRITVGTPTPRILENPLEAAPAAVRVTQGA</sequence>
<evidence type="ECO:0000256" key="5">
    <source>
        <dbReference type="ARBA" id="ARBA00023136"/>
    </source>
</evidence>
<evidence type="ECO:0000256" key="2">
    <source>
        <dbReference type="ARBA" id="ARBA00022475"/>
    </source>
</evidence>
<dbReference type="Proteomes" id="UP000272015">
    <property type="component" value="Unassembled WGS sequence"/>
</dbReference>
<name>A0A3A5M7N9_9MICO</name>
<keyword evidence="3 6" id="KW-0812">Transmembrane</keyword>
<feature type="transmembrane region" description="Helical" evidence="6">
    <location>
        <begin position="249"/>
        <end position="269"/>
    </location>
</feature>